<dbReference type="Pfam" id="PF00144">
    <property type="entry name" value="Beta-lactamase"/>
    <property type="match status" value="1"/>
</dbReference>
<dbReference type="SUPFAM" id="SSF56601">
    <property type="entry name" value="beta-lactamase/transpeptidase-like"/>
    <property type="match status" value="1"/>
</dbReference>
<dbReference type="Gene3D" id="3.40.710.10">
    <property type="entry name" value="DD-peptidase/beta-lactamase superfamily"/>
    <property type="match status" value="1"/>
</dbReference>
<dbReference type="RefSeq" id="WP_039345031.1">
    <property type="nucleotide sequence ID" value="NZ_PGEZ01000002.1"/>
</dbReference>
<dbReference type="Gene3D" id="3.40.50.1820">
    <property type="entry name" value="alpha/beta hydrolase"/>
    <property type="match status" value="1"/>
</dbReference>
<keyword evidence="4" id="KW-1185">Reference proteome</keyword>
<evidence type="ECO:0000259" key="2">
    <source>
        <dbReference type="Pfam" id="PF00326"/>
    </source>
</evidence>
<evidence type="ECO:0000313" key="4">
    <source>
        <dbReference type="Proteomes" id="UP000230842"/>
    </source>
</evidence>
<dbReference type="InterPro" id="IPR029058">
    <property type="entry name" value="AB_hydrolase_fold"/>
</dbReference>
<dbReference type="InterPro" id="IPR001375">
    <property type="entry name" value="Peptidase_S9_cat"/>
</dbReference>
<feature type="domain" description="Beta-lactamase-related" evidence="1">
    <location>
        <begin position="662"/>
        <end position="983"/>
    </location>
</feature>
<dbReference type="PANTHER" id="PTHR46825">
    <property type="entry name" value="D-ALANYL-D-ALANINE-CARBOXYPEPTIDASE/ENDOPEPTIDASE AMPH"/>
    <property type="match status" value="1"/>
</dbReference>
<dbReference type="Pfam" id="PF00326">
    <property type="entry name" value="Peptidase_S9"/>
    <property type="match status" value="1"/>
</dbReference>
<dbReference type="Gene3D" id="2.120.10.30">
    <property type="entry name" value="TolB, C-terminal domain"/>
    <property type="match status" value="2"/>
</dbReference>
<organism evidence="3 4">
    <name type="scientific">Mumia flava</name>
    <dbReference type="NCBI Taxonomy" id="1348852"/>
    <lineage>
        <taxon>Bacteria</taxon>
        <taxon>Bacillati</taxon>
        <taxon>Actinomycetota</taxon>
        <taxon>Actinomycetes</taxon>
        <taxon>Propionibacteriales</taxon>
        <taxon>Nocardioidaceae</taxon>
        <taxon>Mumia</taxon>
    </lineage>
</organism>
<dbReference type="SUPFAM" id="SSF82171">
    <property type="entry name" value="DPP6 N-terminal domain-like"/>
    <property type="match status" value="1"/>
</dbReference>
<feature type="domain" description="Peptidase S9 prolyl oligopeptidase catalytic" evidence="2">
    <location>
        <begin position="446"/>
        <end position="642"/>
    </location>
</feature>
<protein>
    <submittedName>
        <fullName evidence="3">Dipeptidyl aminopeptidase/acylaminoacyl peptidase</fullName>
    </submittedName>
</protein>
<evidence type="ECO:0000259" key="1">
    <source>
        <dbReference type="Pfam" id="PF00144"/>
    </source>
</evidence>
<dbReference type="OrthoDB" id="3325701at2"/>
<dbReference type="InterPro" id="IPR050491">
    <property type="entry name" value="AmpC-like"/>
</dbReference>
<dbReference type="GO" id="GO:0004177">
    <property type="term" value="F:aminopeptidase activity"/>
    <property type="evidence" value="ECO:0007669"/>
    <property type="project" value="UniProtKB-KW"/>
</dbReference>
<dbReference type="InterPro" id="IPR011042">
    <property type="entry name" value="6-blade_b-propeller_TolB-like"/>
</dbReference>
<proteinExistence type="predicted"/>
<gene>
    <name evidence="3" type="ORF">CLV56_3182</name>
</gene>
<dbReference type="EMBL" id="PGEZ01000002">
    <property type="protein sequence ID" value="PJJ53690.1"/>
    <property type="molecule type" value="Genomic_DNA"/>
</dbReference>
<keyword evidence="3" id="KW-0378">Hydrolase</keyword>
<dbReference type="InterPro" id="IPR012338">
    <property type="entry name" value="Beta-lactam/transpept-like"/>
</dbReference>
<name>A0A0B2BQ92_9ACTN</name>
<keyword evidence="3" id="KW-0031">Aminopeptidase</keyword>
<dbReference type="InterPro" id="IPR011659">
    <property type="entry name" value="WD40"/>
</dbReference>
<sequence length="1112" mass="118014">MTQRVDIDALYDLVLPEQPALSPDGTTVVHVVRTPDREADRDTYALWRVPATGGEARQLTRGVADTAPAWSPDGTRIAFLRSEDGPAQVWLLPVDGGEPEQVTTLPLGAGAPEWSPDGARIAFCAPVDLAGAGERPDTAAPRATERLGYKADGSGFLGTLRSHVHVLDLDDRSVRQVTRGDWHAGAPTWSPDGARLAFAAAREDDADLTARSSAWVVDARARTARPERVGPSDAQIGWVGWSRDGASLLAVGRTDTAIGHASVLRIALDDGQVTDLTAALDRNVMPGGPGYPGALPRETADGTLLFCARDRGCTHLYAVAPDGGEPRVVVGGEGRNVCGLSLGRAAASTDGTAAVVLGTPTSYGEVACVDLATGETTTLTAHGADERARYVPEQREFTISDGTVVEGWLVRDPEVAGPQPLLLDVHGGPHNAWNGAADPVHLYHQELASKGWAVLLLNPRASDGYGEAFFTATQGAWGAADERDFLEPLDQLVTEGLADAARLAITGYSYGGFMTCYLTSRDDRFAAAVAGGVVSDLISMGGTSDAGHYLTTLELGGADVETLSPLSEVGRVTTPTLVVQGDADLRCPVGQAEQWFSALRAQGVPSRLVLYPGGSHLVILNGPPSHRVDWNRRVASWVEEYATGAGEPRRVPVHAAHWQQRLTELASLYGVPGATLGIQRIGDDPVLAHHGVLNTATGVEVTDDSVFQIGSISKVWTATVVMQLVDEGLLDLDAPVAEVLPELRLSDPDAAKRVTMRHLLTHTSGIDGDVFTDTGRGDDCLETYVDQLEEAAQNHPLGATFSYCNSGFSLAGRVIEKVTGTTWDVAMRERLYEPLGLTHTVTLPEDALRFRAAMGHVGEGDADPVPAPVWGLPRAVGPAGLITATVADVLTFARMHLSGGVADDGTRVLGPGSTAAMTEHEVDVPDANTLGDSWGLGWIRFDWDGHRLIGHDGNTIGQAAFLRILPEQGLAVTMLTNGGNGADLYRDLFGEIFAELADVVIPPTLQPADPAPRLDPSAHLGTYERAGARIEILDESEAREQGRLVMRTTATGALAHLLPDPVETYELYPVEEGCYVLRAPGSHTWMPVVFYALPTGEPYVHFGARATPKVAT</sequence>
<dbReference type="AlphaFoldDB" id="A0A0B2BQ92"/>
<dbReference type="GO" id="GO:0008236">
    <property type="term" value="F:serine-type peptidase activity"/>
    <property type="evidence" value="ECO:0007669"/>
    <property type="project" value="InterPro"/>
</dbReference>
<dbReference type="SUPFAM" id="SSF53474">
    <property type="entry name" value="alpha/beta-Hydrolases"/>
    <property type="match status" value="1"/>
</dbReference>
<dbReference type="GO" id="GO:0006508">
    <property type="term" value="P:proteolysis"/>
    <property type="evidence" value="ECO:0007669"/>
    <property type="project" value="InterPro"/>
</dbReference>
<dbReference type="Pfam" id="PF07676">
    <property type="entry name" value="PD40"/>
    <property type="match status" value="2"/>
</dbReference>
<dbReference type="PANTHER" id="PTHR46825:SF12">
    <property type="entry name" value="PENICILLIN-BINDING PROTEIN 4"/>
    <property type="match status" value="1"/>
</dbReference>
<evidence type="ECO:0000313" key="3">
    <source>
        <dbReference type="EMBL" id="PJJ53690.1"/>
    </source>
</evidence>
<dbReference type="Proteomes" id="UP000230842">
    <property type="component" value="Unassembled WGS sequence"/>
</dbReference>
<keyword evidence="3" id="KW-0645">Protease</keyword>
<accession>A0A0B2BQ92</accession>
<reference evidence="3 4" key="1">
    <citation type="submission" date="2017-11" db="EMBL/GenBank/DDBJ databases">
        <title>Genomic Encyclopedia of Archaeal and Bacterial Type Strains, Phase II (KMG-II): From Individual Species to Whole Genera.</title>
        <authorList>
            <person name="Goeker M."/>
        </authorList>
    </citation>
    <scope>NUCLEOTIDE SEQUENCE [LARGE SCALE GENOMIC DNA]</scope>
    <source>
        <strain evidence="3 4">DSM 27763</strain>
    </source>
</reference>
<comment type="caution">
    <text evidence="3">The sequence shown here is derived from an EMBL/GenBank/DDBJ whole genome shotgun (WGS) entry which is preliminary data.</text>
</comment>
<dbReference type="InterPro" id="IPR001466">
    <property type="entry name" value="Beta-lactam-related"/>
</dbReference>